<protein>
    <submittedName>
        <fullName evidence="7">MADS-box protein FLOWERING LOCUS C-like</fullName>
    </submittedName>
</protein>
<keyword evidence="5" id="KW-0539">Nucleus</keyword>
<gene>
    <name evidence="8" type="ORF">Pyn_09203</name>
    <name evidence="7" type="ORF">Pyn_29251</name>
</gene>
<accession>A0A314XS29</accession>
<proteinExistence type="predicted"/>
<dbReference type="PROSITE" id="PS50066">
    <property type="entry name" value="MADS_BOX_2"/>
    <property type="match status" value="1"/>
</dbReference>
<dbReference type="InterPro" id="IPR036879">
    <property type="entry name" value="TF_MADSbox_sf"/>
</dbReference>
<dbReference type="EMBL" id="PJQY01000657">
    <property type="protein sequence ID" value="PQQ08966.1"/>
    <property type="molecule type" value="Genomic_DNA"/>
</dbReference>
<comment type="caution">
    <text evidence="7">The sequence shown here is derived from an EMBL/GenBank/DDBJ whole genome shotgun (WGS) entry which is preliminary data.</text>
</comment>
<reference evidence="7 9" key="1">
    <citation type="submission" date="2018-02" db="EMBL/GenBank/DDBJ databases">
        <title>Draft genome of wild Prunus yedoensis var. nudiflora.</title>
        <authorList>
            <person name="Baek S."/>
            <person name="Kim J.-H."/>
            <person name="Choi K."/>
            <person name="Kim G.-B."/>
            <person name="Cho A."/>
            <person name="Jang H."/>
            <person name="Shin C.-H."/>
            <person name="Yu H.-J."/>
            <person name="Mun J.-H."/>
        </authorList>
    </citation>
    <scope>NUCLEOTIDE SEQUENCE [LARGE SCALE GENOMIC DNA]</scope>
    <source>
        <strain evidence="9">cv. Jeju island</strain>
        <tissue evidence="7">Leaf</tissue>
    </source>
</reference>
<dbReference type="AlphaFoldDB" id="A0A314XS29"/>
<evidence type="ECO:0000313" key="9">
    <source>
        <dbReference type="Proteomes" id="UP000250321"/>
    </source>
</evidence>
<dbReference type="PRINTS" id="PR00404">
    <property type="entry name" value="MADSDOMAIN"/>
</dbReference>
<dbReference type="Gene3D" id="3.40.1810.10">
    <property type="entry name" value="Transcription factor, MADS-box"/>
    <property type="match status" value="1"/>
</dbReference>
<keyword evidence="3" id="KW-0238">DNA-binding</keyword>
<evidence type="ECO:0000256" key="5">
    <source>
        <dbReference type="ARBA" id="ARBA00023242"/>
    </source>
</evidence>
<dbReference type="OrthoDB" id="1896642at2759"/>
<dbReference type="InterPro" id="IPR002100">
    <property type="entry name" value="TF_MADSbox"/>
</dbReference>
<keyword evidence="2" id="KW-0805">Transcription regulation</keyword>
<evidence type="ECO:0000256" key="2">
    <source>
        <dbReference type="ARBA" id="ARBA00023015"/>
    </source>
</evidence>
<keyword evidence="4" id="KW-0804">Transcription</keyword>
<keyword evidence="9" id="KW-1185">Reference proteome</keyword>
<dbReference type="GO" id="GO:0000978">
    <property type="term" value="F:RNA polymerase II cis-regulatory region sequence-specific DNA binding"/>
    <property type="evidence" value="ECO:0007669"/>
    <property type="project" value="TreeGrafter"/>
</dbReference>
<dbReference type="GO" id="GO:0000981">
    <property type="term" value="F:DNA-binding transcription factor activity, RNA polymerase II-specific"/>
    <property type="evidence" value="ECO:0007669"/>
    <property type="project" value="TreeGrafter"/>
</dbReference>
<sequence>MGKKKIAIEKIENKQSRVVTFSRRRNGLFKKAKDFSNLSGSSVAVLVISPAGRRYTYASPSFDSVVDQFLSETIDGSSTVTDGSSSFDYVDDQFLPTTIAGSTSVDSMVDQFLSTTAASPSSVIDEFLSTAIGFPSVDATADQIVPIATVASSTTTAGSFTTTSRSFRDTLKALSDINIEACNDLEELMTLKNNLEQIIRERTRLI</sequence>
<dbReference type="Pfam" id="PF00319">
    <property type="entry name" value="SRF-TF"/>
    <property type="match status" value="1"/>
</dbReference>
<evidence type="ECO:0000259" key="6">
    <source>
        <dbReference type="PROSITE" id="PS50066"/>
    </source>
</evidence>
<dbReference type="PANTHER" id="PTHR11945:SF776">
    <property type="entry name" value="AGAMOUS-LIKE 50-RELATED"/>
    <property type="match status" value="1"/>
</dbReference>
<dbReference type="GO" id="GO:0005634">
    <property type="term" value="C:nucleus"/>
    <property type="evidence" value="ECO:0007669"/>
    <property type="project" value="UniProtKB-SubCell"/>
</dbReference>
<dbReference type="Proteomes" id="UP000250321">
    <property type="component" value="Unassembled WGS sequence"/>
</dbReference>
<feature type="domain" description="MADS-box" evidence="6">
    <location>
        <begin position="1"/>
        <end position="61"/>
    </location>
</feature>
<organism evidence="7 9">
    <name type="scientific">Prunus yedoensis var. nudiflora</name>
    <dbReference type="NCBI Taxonomy" id="2094558"/>
    <lineage>
        <taxon>Eukaryota</taxon>
        <taxon>Viridiplantae</taxon>
        <taxon>Streptophyta</taxon>
        <taxon>Embryophyta</taxon>
        <taxon>Tracheophyta</taxon>
        <taxon>Spermatophyta</taxon>
        <taxon>Magnoliopsida</taxon>
        <taxon>eudicotyledons</taxon>
        <taxon>Gunneridae</taxon>
        <taxon>Pentapetalae</taxon>
        <taxon>rosids</taxon>
        <taxon>fabids</taxon>
        <taxon>Rosales</taxon>
        <taxon>Rosaceae</taxon>
        <taxon>Amygdaloideae</taxon>
        <taxon>Amygdaleae</taxon>
        <taxon>Prunus</taxon>
    </lineage>
</organism>
<comment type="subcellular location">
    <subcellularLocation>
        <location evidence="1">Nucleus</location>
    </subcellularLocation>
</comment>
<evidence type="ECO:0000256" key="3">
    <source>
        <dbReference type="ARBA" id="ARBA00023125"/>
    </source>
</evidence>
<evidence type="ECO:0000313" key="8">
    <source>
        <dbReference type="EMBL" id="PQQ08966.1"/>
    </source>
</evidence>
<dbReference type="PANTHER" id="PTHR11945">
    <property type="entry name" value="MADS BOX PROTEIN"/>
    <property type="match status" value="1"/>
</dbReference>
<evidence type="ECO:0000256" key="4">
    <source>
        <dbReference type="ARBA" id="ARBA00023163"/>
    </source>
</evidence>
<dbReference type="SMART" id="SM00432">
    <property type="entry name" value="MADS"/>
    <property type="match status" value="1"/>
</dbReference>
<evidence type="ECO:0000313" key="7">
    <source>
        <dbReference type="EMBL" id="PQP95248.1"/>
    </source>
</evidence>
<dbReference type="GO" id="GO:0046983">
    <property type="term" value="F:protein dimerization activity"/>
    <property type="evidence" value="ECO:0007669"/>
    <property type="project" value="InterPro"/>
</dbReference>
<name>A0A314XS29_PRUYE</name>
<evidence type="ECO:0000256" key="1">
    <source>
        <dbReference type="ARBA" id="ARBA00004123"/>
    </source>
</evidence>
<dbReference type="EMBL" id="PJQY01002266">
    <property type="protein sequence ID" value="PQP95248.1"/>
    <property type="molecule type" value="Genomic_DNA"/>
</dbReference>
<dbReference type="SUPFAM" id="SSF55455">
    <property type="entry name" value="SRF-like"/>
    <property type="match status" value="1"/>
</dbReference>